<proteinExistence type="predicted"/>
<dbReference type="Proteomes" id="UP000236736">
    <property type="component" value="Unassembled WGS sequence"/>
</dbReference>
<sequence>MTRLYLYMTPVGSEMSLVYFYMTSVYLELTAVYFDLTSVGFQVGRGTCEAPLPIGITQRDRKKDMICTVPMGLSN</sequence>
<dbReference type="AlphaFoldDB" id="A0A1H6AGK3"/>
<reference evidence="2" key="1">
    <citation type="submission" date="2016-10" db="EMBL/GenBank/DDBJ databases">
        <authorList>
            <person name="Varghese N."/>
            <person name="Submissions S."/>
        </authorList>
    </citation>
    <scope>NUCLEOTIDE SEQUENCE [LARGE SCALE GENOMIC DNA]</scope>
    <source>
        <strain evidence="2">DSM 17298</strain>
    </source>
</reference>
<dbReference type="RefSeq" id="WP_146064461.1">
    <property type="nucleotide sequence ID" value="NZ_FNVR01000044.1"/>
</dbReference>
<dbReference type="EMBL" id="FNVR01000044">
    <property type="protein sequence ID" value="SEG47631.1"/>
    <property type="molecule type" value="Genomic_DNA"/>
</dbReference>
<name>A0A1H6AGK3_9BACT</name>
<keyword evidence="2" id="KW-1185">Reference proteome</keyword>
<protein>
    <submittedName>
        <fullName evidence="1">Uncharacterized protein</fullName>
    </submittedName>
</protein>
<gene>
    <name evidence="1" type="ORF">SAMN03080598_04121</name>
</gene>
<accession>A0A1H6AGK3</accession>
<evidence type="ECO:0000313" key="1">
    <source>
        <dbReference type="EMBL" id="SEG47631.1"/>
    </source>
</evidence>
<organism evidence="1 2">
    <name type="scientific">Algoriphagus boritolerans DSM 17298 = JCM 18970</name>
    <dbReference type="NCBI Taxonomy" id="1120964"/>
    <lineage>
        <taxon>Bacteria</taxon>
        <taxon>Pseudomonadati</taxon>
        <taxon>Bacteroidota</taxon>
        <taxon>Cytophagia</taxon>
        <taxon>Cytophagales</taxon>
        <taxon>Cyclobacteriaceae</taxon>
        <taxon>Algoriphagus</taxon>
    </lineage>
</organism>
<evidence type="ECO:0000313" key="2">
    <source>
        <dbReference type="Proteomes" id="UP000236736"/>
    </source>
</evidence>